<evidence type="ECO:0000259" key="9">
    <source>
        <dbReference type="PROSITE" id="PS50030"/>
    </source>
</evidence>
<proteinExistence type="inferred from homology"/>
<evidence type="ECO:0000256" key="2">
    <source>
        <dbReference type="ARBA" id="ARBA00009136"/>
    </source>
</evidence>
<evidence type="ECO:0000256" key="1">
    <source>
        <dbReference type="ARBA" id="ARBA00004496"/>
    </source>
</evidence>
<keyword evidence="6" id="KW-0064">Aspartyl protease</keyword>
<name>A0ABP0ULQ2_9BRYO</name>
<keyword evidence="7" id="KW-0378">Hydrolase</keyword>
<evidence type="ECO:0000256" key="5">
    <source>
        <dbReference type="ARBA" id="ARBA00022670"/>
    </source>
</evidence>
<evidence type="ECO:0000256" key="7">
    <source>
        <dbReference type="ARBA" id="ARBA00022801"/>
    </source>
</evidence>
<accession>A0ABP0ULQ2</accession>
<evidence type="ECO:0000313" key="12">
    <source>
        <dbReference type="Proteomes" id="UP001497512"/>
    </source>
</evidence>
<dbReference type="PANTHER" id="PTHR12917">
    <property type="entry name" value="ASPARTYL PROTEASE DDI-RELATED"/>
    <property type="match status" value="1"/>
</dbReference>
<feature type="domain" description="Ubiquitin-like" evidence="10">
    <location>
        <begin position="1"/>
        <end position="76"/>
    </location>
</feature>
<dbReference type="Gene3D" id="1.10.8.10">
    <property type="entry name" value="DNA helicase RuvA subunit, C-terminal domain"/>
    <property type="match status" value="1"/>
</dbReference>
<dbReference type="InterPro" id="IPR021109">
    <property type="entry name" value="Peptidase_aspartic_dom_sf"/>
</dbReference>
<dbReference type="PROSITE" id="PS50030">
    <property type="entry name" value="UBA"/>
    <property type="match status" value="1"/>
</dbReference>
<keyword evidence="5" id="KW-0645">Protease</keyword>
<gene>
    <name evidence="11" type="ORF">CSSPTR1EN2_LOCUS17438</name>
</gene>
<evidence type="ECO:0000259" key="10">
    <source>
        <dbReference type="PROSITE" id="PS50053"/>
    </source>
</evidence>
<dbReference type="InterPro" id="IPR009060">
    <property type="entry name" value="UBA-like_sf"/>
</dbReference>
<organism evidence="11 12">
    <name type="scientific">Sphagnum troendelagicum</name>
    <dbReference type="NCBI Taxonomy" id="128251"/>
    <lineage>
        <taxon>Eukaryota</taxon>
        <taxon>Viridiplantae</taxon>
        <taxon>Streptophyta</taxon>
        <taxon>Embryophyta</taxon>
        <taxon>Bryophyta</taxon>
        <taxon>Sphagnophytina</taxon>
        <taxon>Sphagnopsida</taxon>
        <taxon>Sphagnales</taxon>
        <taxon>Sphagnaceae</taxon>
        <taxon>Sphagnum</taxon>
    </lineage>
</organism>
<sequence length="439" mass="48432">MKVIVMTDGEKLITVDVDPEEPVENLKAILEVETGVSLINQQILLDGRELQDTMQLRAAGLKENSMLKLISKSAPSSAGLSNAINWSINPDGSATNPTALQKQLRGDTVAMAQLQQRNPEIAQAVMQNDIELFQRLLQQQHQRRLDLKHQSQQSSELSNADPFDVDAQKRIEESIRQKNVYDNWEAALEYNPESFARVIMLYVDMEVNGIALKAFVDSGAQSTIISKNCAERCGLLRLLDRQYTGIAKGVGQSEIVGRIHVAPLKIGRNYYPCSFTVLDQSDLGFIFGLDMLRKHQCTIDLKENKLWVGGGEIAVPFLQENDLPLHLHDDTRLEELPSSAGTTSSSLPVELGPPVAMDSPISTSSTCSCLCPLSLSKELFWGFSFKLLELGSKPTSAASEWDGKVQRLVELGFDKNLVLHALCLFQGDEDQAAGYLFGG</sequence>
<feature type="domain" description="UBA" evidence="9">
    <location>
        <begin position="396"/>
        <end position="439"/>
    </location>
</feature>
<keyword evidence="3" id="KW-0813">Transport</keyword>
<dbReference type="SUPFAM" id="SSF46934">
    <property type="entry name" value="UBA-like"/>
    <property type="match status" value="1"/>
</dbReference>
<dbReference type="CDD" id="cd01796">
    <property type="entry name" value="Ubl_Ddi1_like"/>
    <property type="match status" value="1"/>
</dbReference>
<protein>
    <recommendedName>
        <fullName evidence="13">DNA damage-inducible protein 1</fullName>
    </recommendedName>
</protein>
<reference evidence="11" key="1">
    <citation type="submission" date="2024-02" db="EMBL/GenBank/DDBJ databases">
        <authorList>
            <consortium name="ELIXIR-Norway"/>
            <consortium name="Elixir Norway"/>
        </authorList>
    </citation>
    <scope>NUCLEOTIDE SEQUENCE</scope>
</reference>
<keyword evidence="8" id="KW-0653">Protein transport</keyword>
<dbReference type="Pfam" id="PF24669">
    <property type="entry name" value="Ddi2_HDD"/>
    <property type="match status" value="1"/>
</dbReference>
<dbReference type="SUPFAM" id="SSF50630">
    <property type="entry name" value="Acid proteases"/>
    <property type="match status" value="1"/>
</dbReference>
<dbReference type="InterPro" id="IPR057273">
    <property type="entry name" value="Ddi1/2_HDD"/>
</dbReference>
<dbReference type="PANTHER" id="PTHR12917:SF1">
    <property type="entry name" value="AT13091P"/>
    <property type="match status" value="1"/>
</dbReference>
<comment type="subcellular location">
    <subcellularLocation>
        <location evidence="1">Cytoplasm</location>
    </subcellularLocation>
</comment>
<dbReference type="SUPFAM" id="SSF54236">
    <property type="entry name" value="Ubiquitin-like"/>
    <property type="match status" value="1"/>
</dbReference>
<dbReference type="PROSITE" id="PS50053">
    <property type="entry name" value="UBIQUITIN_2"/>
    <property type="match status" value="1"/>
</dbReference>
<keyword evidence="12" id="KW-1185">Reference proteome</keyword>
<dbReference type="Pfam" id="PF09668">
    <property type="entry name" value="Asp_protease"/>
    <property type="match status" value="1"/>
</dbReference>
<dbReference type="InterPro" id="IPR015940">
    <property type="entry name" value="UBA"/>
</dbReference>
<evidence type="ECO:0000256" key="8">
    <source>
        <dbReference type="ARBA" id="ARBA00022927"/>
    </source>
</evidence>
<evidence type="ECO:0008006" key="13">
    <source>
        <dbReference type="Google" id="ProtNLM"/>
    </source>
</evidence>
<dbReference type="CDD" id="cd05479">
    <property type="entry name" value="RP_DDI"/>
    <property type="match status" value="1"/>
</dbReference>
<evidence type="ECO:0000256" key="6">
    <source>
        <dbReference type="ARBA" id="ARBA00022750"/>
    </source>
</evidence>
<evidence type="ECO:0000313" key="11">
    <source>
        <dbReference type="EMBL" id="CAK9225324.1"/>
    </source>
</evidence>
<dbReference type="EMBL" id="OZ019897">
    <property type="protein sequence ID" value="CAK9225324.1"/>
    <property type="molecule type" value="Genomic_DNA"/>
</dbReference>
<evidence type="ECO:0000256" key="4">
    <source>
        <dbReference type="ARBA" id="ARBA00022490"/>
    </source>
</evidence>
<evidence type="ECO:0000256" key="3">
    <source>
        <dbReference type="ARBA" id="ARBA00022448"/>
    </source>
</evidence>
<comment type="similarity">
    <text evidence="2">Belongs to the DDI1 family.</text>
</comment>
<dbReference type="Gene3D" id="2.40.70.10">
    <property type="entry name" value="Acid Proteases"/>
    <property type="match status" value="1"/>
</dbReference>
<dbReference type="SMART" id="SM00213">
    <property type="entry name" value="UBQ"/>
    <property type="match status" value="1"/>
</dbReference>
<dbReference type="InterPro" id="IPR033882">
    <property type="entry name" value="DDI1_N"/>
</dbReference>
<dbReference type="InterPro" id="IPR029071">
    <property type="entry name" value="Ubiquitin-like_domsf"/>
</dbReference>
<dbReference type="Pfam" id="PF00240">
    <property type="entry name" value="ubiquitin"/>
    <property type="match status" value="1"/>
</dbReference>
<dbReference type="InterPro" id="IPR019103">
    <property type="entry name" value="Peptidase_aspartic_DDI1-type"/>
</dbReference>
<dbReference type="InterPro" id="IPR000626">
    <property type="entry name" value="Ubiquitin-like_dom"/>
</dbReference>
<dbReference type="Proteomes" id="UP001497512">
    <property type="component" value="Chromosome 5"/>
</dbReference>
<keyword evidence="4" id="KW-0963">Cytoplasm</keyword>
<dbReference type="Gene3D" id="3.10.20.90">
    <property type="entry name" value="Phosphatidylinositol 3-kinase Catalytic Subunit, Chain A, domain 1"/>
    <property type="match status" value="1"/>
</dbReference>